<organism evidence="1 2">
    <name type="scientific">Streptomyces ossamyceticus</name>
    <dbReference type="NCBI Taxonomy" id="249581"/>
    <lineage>
        <taxon>Bacteria</taxon>
        <taxon>Bacillati</taxon>
        <taxon>Actinomycetota</taxon>
        <taxon>Actinomycetes</taxon>
        <taxon>Kitasatosporales</taxon>
        <taxon>Streptomycetaceae</taxon>
        <taxon>Streptomyces</taxon>
    </lineage>
</organism>
<accession>A0ABV2UVX7</accession>
<keyword evidence="2" id="KW-1185">Reference proteome</keyword>
<dbReference type="Proteomes" id="UP001550210">
    <property type="component" value="Unassembled WGS sequence"/>
</dbReference>
<comment type="caution">
    <text evidence="1">The sequence shown here is derived from an EMBL/GenBank/DDBJ whole genome shotgun (WGS) entry which is preliminary data.</text>
</comment>
<protein>
    <submittedName>
        <fullName evidence="1">Amidinotransferase</fullName>
    </submittedName>
</protein>
<sequence length="298" mass="32476">MSARREGVLARPRAAVRRRTPLRPAYRRGERTATRRRYLMCQPYPFDAVEADRPWTDRSSAPLTSRRALMQWGRLYSLYLSLGHDVRLIGPLPGLPDAVRAAATAAVVDGRVLGARRGGPAGEPAYLDWFRTHGFTDVRGAVHANEGARDVLVTDRWILAGRQVGSAPEAHREALDFFRRPLISLELADPRFQHLDTALAVLDGDEVMYHPAAFTEVSRDVLAGLFPDALLVDEPAAASPALNAVSDGLHVVLPETAEAVAPALRERGFRPLLLDLSELVRGDGGVKSCTLELGPGAS</sequence>
<dbReference type="EMBL" id="JBEXPZ010000011">
    <property type="protein sequence ID" value="MET9844925.1"/>
    <property type="molecule type" value="Genomic_DNA"/>
</dbReference>
<gene>
    <name evidence="1" type="ORF">ABZZ21_10150</name>
</gene>
<reference evidence="1 2" key="1">
    <citation type="submission" date="2024-06" db="EMBL/GenBank/DDBJ databases">
        <title>The Natural Products Discovery Center: Release of the First 8490 Sequenced Strains for Exploring Actinobacteria Biosynthetic Diversity.</title>
        <authorList>
            <person name="Kalkreuter E."/>
            <person name="Kautsar S.A."/>
            <person name="Yang D."/>
            <person name="Bader C.D."/>
            <person name="Teijaro C.N."/>
            <person name="Fluegel L."/>
            <person name="Davis C.M."/>
            <person name="Simpson J.R."/>
            <person name="Lauterbach L."/>
            <person name="Steele A.D."/>
            <person name="Gui C."/>
            <person name="Meng S."/>
            <person name="Li G."/>
            <person name="Viehrig K."/>
            <person name="Ye F."/>
            <person name="Su P."/>
            <person name="Kiefer A.F."/>
            <person name="Nichols A."/>
            <person name="Cepeda A.J."/>
            <person name="Yan W."/>
            <person name="Fan B."/>
            <person name="Jiang Y."/>
            <person name="Adhikari A."/>
            <person name="Zheng C.-J."/>
            <person name="Schuster L."/>
            <person name="Cowan T.M."/>
            <person name="Smanski M.J."/>
            <person name="Chevrette M.G."/>
            <person name="De Carvalho L.P.S."/>
            <person name="Shen B."/>
        </authorList>
    </citation>
    <scope>NUCLEOTIDE SEQUENCE [LARGE SCALE GENOMIC DNA]</scope>
    <source>
        <strain evidence="1 2">NPDC006434</strain>
    </source>
</reference>
<name>A0ABV2UVX7_9ACTN</name>
<dbReference type="RefSeq" id="WP_355395311.1">
    <property type="nucleotide sequence ID" value="NZ_JBEXPZ010000011.1"/>
</dbReference>
<evidence type="ECO:0000313" key="1">
    <source>
        <dbReference type="EMBL" id="MET9844925.1"/>
    </source>
</evidence>
<dbReference type="SUPFAM" id="SSF55909">
    <property type="entry name" value="Pentein"/>
    <property type="match status" value="1"/>
</dbReference>
<dbReference type="Gene3D" id="3.75.10.10">
    <property type="entry name" value="L-arginine/glycine Amidinotransferase, Chain A"/>
    <property type="match status" value="1"/>
</dbReference>
<proteinExistence type="predicted"/>
<evidence type="ECO:0000313" key="2">
    <source>
        <dbReference type="Proteomes" id="UP001550210"/>
    </source>
</evidence>